<reference evidence="1 2" key="1">
    <citation type="journal article" date="2019" name="Int. J. Syst. Evol. Microbiol.">
        <title>The Global Catalogue of Microorganisms (GCM) 10K type strain sequencing project: providing services to taxonomists for standard genome sequencing and annotation.</title>
        <authorList>
            <consortium name="The Broad Institute Genomics Platform"/>
            <consortium name="The Broad Institute Genome Sequencing Center for Infectious Disease"/>
            <person name="Wu L."/>
            <person name="Ma J."/>
        </authorList>
    </citation>
    <scope>NUCLEOTIDE SEQUENCE [LARGE SCALE GENOMIC DNA]</scope>
    <source>
        <strain evidence="1 2">JCM 14718</strain>
    </source>
</reference>
<proteinExistence type="predicted"/>
<dbReference type="Gene3D" id="1.10.10.10">
    <property type="entry name" value="Winged helix-like DNA-binding domain superfamily/Winged helix DNA-binding domain"/>
    <property type="match status" value="1"/>
</dbReference>
<evidence type="ECO:0008006" key="3">
    <source>
        <dbReference type="Google" id="ProtNLM"/>
    </source>
</evidence>
<dbReference type="InterPro" id="IPR036388">
    <property type="entry name" value="WH-like_DNA-bd_sf"/>
</dbReference>
<protein>
    <recommendedName>
        <fullName evidence="3">Helix-turn-helix domain-containing protein</fullName>
    </recommendedName>
</protein>
<evidence type="ECO:0000313" key="1">
    <source>
        <dbReference type="EMBL" id="GAA1712238.1"/>
    </source>
</evidence>
<keyword evidence="2" id="KW-1185">Reference proteome</keyword>
<name>A0ABN2IUX9_9ACTN</name>
<evidence type="ECO:0000313" key="2">
    <source>
        <dbReference type="Proteomes" id="UP001500618"/>
    </source>
</evidence>
<comment type="caution">
    <text evidence="1">The sequence shown here is derived from an EMBL/GenBank/DDBJ whole genome shotgun (WGS) entry which is preliminary data.</text>
</comment>
<gene>
    <name evidence="1" type="ORF">GCM10009765_71720</name>
</gene>
<accession>A0ABN2IUX9</accession>
<organism evidence="1 2">
    <name type="scientific">Fodinicola feengrottensis</name>
    <dbReference type="NCBI Taxonomy" id="435914"/>
    <lineage>
        <taxon>Bacteria</taxon>
        <taxon>Bacillati</taxon>
        <taxon>Actinomycetota</taxon>
        <taxon>Actinomycetes</taxon>
        <taxon>Mycobacteriales</taxon>
        <taxon>Fodinicola</taxon>
    </lineage>
</organism>
<sequence>MAGKPHKSRMAIAAEIDEVVKLNLAGHSYRAIGRRLGISHETVSRRVTAGIAQIVIPAATEMRKVELERLDGYLLALQPAIERGDDKAITTALRIQERRARYLGLDAALELSVQHTFPGTVEDEIARLEAELALNDAHEVASG</sequence>
<dbReference type="EMBL" id="BAAANY010000038">
    <property type="protein sequence ID" value="GAA1712238.1"/>
    <property type="molecule type" value="Genomic_DNA"/>
</dbReference>
<dbReference type="RefSeq" id="WP_344314574.1">
    <property type="nucleotide sequence ID" value="NZ_BAAANY010000038.1"/>
</dbReference>
<dbReference type="Proteomes" id="UP001500618">
    <property type="component" value="Unassembled WGS sequence"/>
</dbReference>